<proteinExistence type="predicted"/>
<keyword evidence="3" id="KW-1185">Reference proteome</keyword>
<dbReference type="AlphaFoldDB" id="A0A859FI78"/>
<name>A0A859FI78_9BACI</name>
<dbReference type="Proteomes" id="UP000318138">
    <property type="component" value="Chromosome"/>
</dbReference>
<gene>
    <name evidence="2" type="ORF">FLK61_40080</name>
</gene>
<sequence length="228" mass="25673">MQSKKGSIFVLLWLFFEVVIKLPIDLPIYKKKEELTMVEISRFSQPVAKPVKPQSQDNATKKEAPVEKPKTEEYVPSARPNVKEMTPEERDNYISNLRKQSEQHFESLKNLVKKMLEKQGLSYQDFVDGNVDFDKIEVDDETRAEAAAAIADDGPLGAEATSERIVNFAIALSGGDVEKLGILRGAIDDGFKAVKDIFGELPEVSKKTYDLIQEKLNAWEKAQKEPAE</sequence>
<accession>A0A859FI78</accession>
<evidence type="ECO:0000256" key="1">
    <source>
        <dbReference type="SAM" id="MobiDB-lite"/>
    </source>
</evidence>
<dbReference type="EMBL" id="CP041372">
    <property type="protein sequence ID" value="QKS72811.1"/>
    <property type="molecule type" value="Genomic_DNA"/>
</dbReference>
<evidence type="ECO:0000313" key="2">
    <source>
        <dbReference type="EMBL" id="QKS72811.1"/>
    </source>
</evidence>
<evidence type="ECO:0000313" key="3">
    <source>
        <dbReference type="Proteomes" id="UP000318138"/>
    </source>
</evidence>
<feature type="compositionally biased region" description="Basic and acidic residues" evidence="1">
    <location>
        <begin position="59"/>
        <end position="73"/>
    </location>
</feature>
<dbReference type="RefSeq" id="WP_176010778.1">
    <property type="nucleotide sequence ID" value="NZ_CP041372.2"/>
</dbReference>
<reference evidence="3" key="1">
    <citation type="submission" date="2019-07" db="EMBL/GenBank/DDBJ databases">
        <title>Bacillus alkalisoli sp. nov. isolated from saline soil.</title>
        <authorList>
            <person name="Sun J.-Q."/>
            <person name="Xu L."/>
        </authorList>
    </citation>
    <scope>NUCLEOTIDE SEQUENCE [LARGE SCALE GENOMIC DNA]</scope>
    <source>
        <strain evidence="3">M4U3P1</strain>
    </source>
</reference>
<protein>
    <submittedName>
        <fullName evidence="2">Uncharacterized protein</fullName>
    </submittedName>
</protein>
<organism evidence="2 3">
    <name type="scientific">Paenalkalicoccus suaedae</name>
    <dbReference type="NCBI Taxonomy" id="2592382"/>
    <lineage>
        <taxon>Bacteria</taxon>
        <taxon>Bacillati</taxon>
        <taxon>Bacillota</taxon>
        <taxon>Bacilli</taxon>
        <taxon>Bacillales</taxon>
        <taxon>Bacillaceae</taxon>
        <taxon>Paenalkalicoccus</taxon>
    </lineage>
</organism>
<dbReference type="KEGG" id="psua:FLK61_40080"/>
<feature type="region of interest" description="Disordered" evidence="1">
    <location>
        <begin position="47"/>
        <end position="74"/>
    </location>
</feature>